<sequence length="478" mass="51754">MSNIVKINQSNLDAALLGIALERTAPDSLQAQLTEGLRHAILNDPGTSGARLPASRKLAGELSVSRTTVQIAYDQLISEGYLTSRRGSGTFVADNLPHLSPPVTKTAGLRPEAQPWRPFHTGVPDQALFPHQSWARHLERAWRAPENALLARPDPMGWYPLRQAIADHLSAWRGLPCDPGQVLITSGAWEAFELICRALLPGGSAVALEDPGWSPLREVLDACGARACPLRTDHEGLNPADIPTGVAAAIVTPSRHYPTGATMPLARRAALLDWAQQTGGLVVEDDYDSEFRYKGHPLPSLAGLDGLRHCIYIGSFSKLLSPALRIGYAVLPQTQVDPARHHLARTGTRASLIPQPALASFMTSGEFATHLRRMRRIYARRQEYLLSELAPLSDLLDLSPDPAGMHLCARLTPKLAGRITDRHIAARAQERGVFLRALSSHSVLPDPPQGLLLGYAGHDEAALGAAAHTLARLLRDIA</sequence>
<dbReference type="InterPro" id="IPR015421">
    <property type="entry name" value="PyrdxlP-dep_Trfase_major"/>
</dbReference>
<dbReference type="SUPFAM" id="SSF53383">
    <property type="entry name" value="PLP-dependent transferases"/>
    <property type="match status" value="1"/>
</dbReference>
<dbReference type="AlphaFoldDB" id="A0A1M7F1J6"/>
<gene>
    <name evidence="7" type="ORF">SAMN05444398_10847</name>
</gene>
<dbReference type="PRINTS" id="PR00035">
    <property type="entry name" value="HTHGNTR"/>
</dbReference>
<dbReference type="GO" id="GO:0003700">
    <property type="term" value="F:DNA-binding transcription factor activity"/>
    <property type="evidence" value="ECO:0007669"/>
    <property type="project" value="InterPro"/>
</dbReference>
<reference evidence="7 8" key="1">
    <citation type="submission" date="2016-11" db="EMBL/GenBank/DDBJ databases">
        <authorList>
            <person name="Jaros S."/>
            <person name="Januszkiewicz K."/>
            <person name="Wedrychowicz H."/>
        </authorList>
    </citation>
    <scope>NUCLEOTIDE SEQUENCE [LARGE SCALE GENOMIC DNA]</scope>
    <source>
        <strain evidence="7 8">DSM 29589</strain>
    </source>
</reference>
<dbReference type="GO" id="GO:0003677">
    <property type="term" value="F:DNA binding"/>
    <property type="evidence" value="ECO:0007669"/>
    <property type="project" value="UniProtKB-KW"/>
</dbReference>
<keyword evidence="2" id="KW-0663">Pyridoxal phosphate</keyword>
<dbReference type="Gene3D" id="1.10.10.10">
    <property type="entry name" value="Winged helix-like DNA-binding domain superfamily/Winged helix DNA-binding domain"/>
    <property type="match status" value="1"/>
</dbReference>
<evidence type="ECO:0000256" key="1">
    <source>
        <dbReference type="ARBA" id="ARBA00005384"/>
    </source>
</evidence>
<protein>
    <submittedName>
        <fullName evidence="7">Transcriptional regulator, GntR family</fullName>
    </submittedName>
</protein>
<evidence type="ECO:0000313" key="7">
    <source>
        <dbReference type="EMBL" id="SHL97962.1"/>
    </source>
</evidence>
<feature type="domain" description="HTH gntR-type" evidence="6">
    <location>
        <begin position="27"/>
        <end position="95"/>
    </location>
</feature>
<dbReference type="Pfam" id="PF00392">
    <property type="entry name" value="GntR"/>
    <property type="match status" value="1"/>
</dbReference>
<evidence type="ECO:0000259" key="6">
    <source>
        <dbReference type="PROSITE" id="PS50949"/>
    </source>
</evidence>
<dbReference type="PANTHER" id="PTHR46577">
    <property type="entry name" value="HTH-TYPE TRANSCRIPTIONAL REGULATORY PROTEIN GABR"/>
    <property type="match status" value="1"/>
</dbReference>
<proteinExistence type="inferred from homology"/>
<dbReference type="InterPro" id="IPR015424">
    <property type="entry name" value="PyrdxlP-dep_Trfase"/>
</dbReference>
<evidence type="ECO:0000256" key="2">
    <source>
        <dbReference type="ARBA" id="ARBA00022898"/>
    </source>
</evidence>
<keyword evidence="4" id="KW-0238">DNA-binding</keyword>
<dbReference type="EMBL" id="FRBR01000008">
    <property type="protein sequence ID" value="SHL97962.1"/>
    <property type="molecule type" value="Genomic_DNA"/>
</dbReference>
<dbReference type="InterPro" id="IPR036388">
    <property type="entry name" value="WH-like_DNA-bd_sf"/>
</dbReference>
<comment type="similarity">
    <text evidence="1">In the C-terminal section; belongs to the class-I pyridoxal-phosphate-dependent aminotransferase family.</text>
</comment>
<name>A0A1M7F1J6_9RHOB</name>
<dbReference type="PANTHER" id="PTHR46577:SF1">
    <property type="entry name" value="HTH-TYPE TRANSCRIPTIONAL REGULATORY PROTEIN GABR"/>
    <property type="match status" value="1"/>
</dbReference>
<evidence type="ECO:0000256" key="5">
    <source>
        <dbReference type="ARBA" id="ARBA00023163"/>
    </source>
</evidence>
<dbReference type="InterPro" id="IPR004839">
    <property type="entry name" value="Aminotransferase_I/II_large"/>
</dbReference>
<dbReference type="InterPro" id="IPR000524">
    <property type="entry name" value="Tscrpt_reg_HTH_GntR"/>
</dbReference>
<dbReference type="Gene3D" id="3.40.640.10">
    <property type="entry name" value="Type I PLP-dependent aspartate aminotransferase-like (Major domain)"/>
    <property type="match status" value="1"/>
</dbReference>
<dbReference type="InterPro" id="IPR036390">
    <property type="entry name" value="WH_DNA-bd_sf"/>
</dbReference>
<dbReference type="OrthoDB" id="9808770at2"/>
<evidence type="ECO:0000256" key="3">
    <source>
        <dbReference type="ARBA" id="ARBA00023015"/>
    </source>
</evidence>
<dbReference type="GO" id="GO:0030170">
    <property type="term" value="F:pyridoxal phosphate binding"/>
    <property type="evidence" value="ECO:0007669"/>
    <property type="project" value="InterPro"/>
</dbReference>
<dbReference type="RefSeq" id="WP_073035356.1">
    <property type="nucleotide sequence ID" value="NZ_BMLR01000009.1"/>
</dbReference>
<dbReference type="CDD" id="cd07377">
    <property type="entry name" value="WHTH_GntR"/>
    <property type="match status" value="1"/>
</dbReference>
<keyword evidence="5" id="KW-0804">Transcription</keyword>
<dbReference type="STRING" id="337701.SAMN05444398_10847"/>
<evidence type="ECO:0000256" key="4">
    <source>
        <dbReference type="ARBA" id="ARBA00023125"/>
    </source>
</evidence>
<dbReference type="PROSITE" id="PS50949">
    <property type="entry name" value="HTH_GNTR"/>
    <property type="match status" value="1"/>
</dbReference>
<accession>A0A1M7F1J6</accession>
<dbReference type="Proteomes" id="UP000183974">
    <property type="component" value="Unassembled WGS sequence"/>
</dbReference>
<dbReference type="CDD" id="cd00609">
    <property type="entry name" value="AAT_like"/>
    <property type="match status" value="1"/>
</dbReference>
<dbReference type="InterPro" id="IPR051446">
    <property type="entry name" value="HTH_trans_reg/aminotransferase"/>
</dbReference>
<organism evidence="7 8">
    <name type="scientific">Roseovarius pacificus</name>
    <dbReference type="NCBI Taxonomy" id="337701"/>
    <lineage>
        <taxon>Bacteria</taxon>
        <taxon>Pseudomonadati</taxon>
        <taxon>Pseudomonadota</taxon>
        <taxon>Alphaproteobacteria</taxon>
        <taxon>Rhodobacterales</taxon>
        <taxon>Roseobacteraceae</taxon>
        <taxon>Roseovarius</taxon>
    </lineage>
</organism>
<evidence type="ECO:0000313" key="8">
    <source>
        <dbReference type="Proteomes" id="UP000183974"/>
    </source>
</evidence>
<dbReference type="Pfam" id="PF00155">
    <property type="entry name" value="Aminotran_1_2"/>
    <property type="match status" value="1"/>
</dbReference>
<dbReference type="SMART" id="SM00345">
    <property type="entry name" value="HTH_GNTR"/>
    <property type="match status" value="1"/>
</dbReference>
<keyword evidence="8" id="KW-1185">Reference proteome</keyword>
<keyword evidence="3" id="KW-0805">Transcription regulation</keyword>
<dbReference type="SUPFAM" id="SSF46785">
    <property type="entry name" value="Winged helix' DNA-binding domain"/>
    <property type="match status" value="1"/>
</dbReference>